<evidence type="ECO:0000313" key="2">
    <source>
        <dbReference type="Proteomes" id="UP000182235"/>
    </source>
</evidence>
<sequence length="96" mass="11299">MTTRRGCKIFVDGLNAIHGALVEHSDVHPRNKMIVEGDPERTIWIDFDRAQSFSQELTERQNEWIEFENELMAELAECMEYDFTQGKTDKTLQYSR</sequence>
<accession>A0A1J9QBG8</accession>
<dbReference type="Proteomes" id="UP000182235">
    <property type="component" value="Unassembled WGS sequence"/>
</dbReference>
<dbReference type="EMBL" id="LGRN01000294">
    <property type="protein sequence ID" value="OJD13495.1"/>
    <property type="molecule type" value="Genomic_DNA"/>
</dbReference>
<dbReference type="VEuPathDB" id="FungiDB:AJ78_06042"/>
<organism evidence="1 2">
    <name type="scientific">Emergomyces pasteurianus Ep9510</name>
    <dbReference type="NCBI Taxonomy" id="1447872"/>
    <lineage>
        <taxon>Eukaryota</taxon>
        <taxon>Fungi</taxon>
        <taxon>Dikarya</taxon>
        <taxon>Ascomycota</taxon>
        <taxon>Pezizomycotina</taxon>
        <taxon>Eurotiomycetes</taxon>
        <taxon>Eurotiomycetidae</taxon>
        <taxon>Onygenales</taxon>
        <taxon>Ajellomycetaceae</taxon>
        <taxon>Emergomyces</taxon>
    </lineage>
</organism>
<evidence type="ECO:0000313" key="1">
    <source>
        <dbReference type="EMBL" id="OJD13495.1"/>
    </source>
</evidence>
<dbReference type="OrthoDB" id="4185642at2759"/>
<gene>
    <name evidence="1" type="ORF">AJ78_06042</name>
</gene>
<evidence type="ECO:0008006" key="3">
    <source>
        <dbReference type="Google" id="ProtNLM"/>
    </source>
</evidence>
<keyword evidence="2" id="KW-1185">Reference proteome</keyword>
<protein>
    <recommendedName>
        <fullName evidence="3">Protein kinase domain-containing protein</fullName>
    </recommendedName>
</protein>
<comment type="caution">
    <text evidence="1">The sequence shown here is derived from an EMBL/GenBank/DDBJ whole genome shotgun (WGS) entry which is preliminary data.</text>
</comment>
<name>A0A1J9QBG8_9EURO</name>
<proteinExistence type="predicted"/>
<reference evidence="1 2" key="1">
    <citation type="submission" date="2015-07" db="EMBL/GenBank/DDBJ databases">
        <title>Emmonsia species relationships and genome sequence.</title>
        <authorList>
            <consortium name="The Broad Institute Genomics Platform"/>
            <person name="Cuomo C.A."/>
            <person name="Munoz J.F."/>
            <person name="Imamovic A."/>
            <person name="Priest M.E."/>
            <person name="Young S."/>
            <person name="Clay O.K."/>
            <person name="McEwen J.G."/>
        </authorList>
    </citation>
    <scope>NUCLEOTIDE SEQUENCE [LARGE SCALE GENOMIC DNA]</scope>
    <source>
        <strain evidence="1 2">UAMH 9510</strain>
    </source>
</reference>
<dbReference type="STRING" id="1447872.A0A1J9QBG8"/>
<dbReference type="AlphaFoldDB" id="A0A1J9QBG8"/>